<dbReference type="EMBL" id="BQNB010016969">
    <property type="protein sequence ID" value="GJT57882.1"/>
    <property type="molecule type" value="Genomic_DNA"/>
</dbReference>
<dbReference type="Proteomes" id="UP001151760">
    <property type="component" value="Unassembled WGS sequence"/>
</dbReference>
<name>A0ABQ5F5A0_9ASTR</name>
<evidence type="ECO:0000313" key="1">
    <source>
        <dbReference type="EMBL" id="GJT57882.1"/>
    </source>
</evidence>
<reference evidence="1" key="1">
    <citation type="journal article" date="2022" name="Int. J. Mol. Sci.">
        <title>Draft Genome of Tanacetum Coccineum: Genomic Comparison of Closely Related Tanacetum-Family Plants.</title>
        <authorList>
            <person name="Yamashiro T."/>
            <person name="Shiraishi A."/>
            <person name="Nakayama K."/>
            <person name="Satake H."/>
        </authorList>
    </citation>
    <scope>NUCLEOTIDE SEQUENCE</scope>
</reference>
<keyword evidence="2" id="KW-1185">Reference proteome</keyword>
<accession>A0ABQ5F5A0</accession>
<comment type="caution">
    <text evidence="1">The sequence shown here is derived from an EMBL/GenBank/DDBJ whole genome shotgun (WGS) entry which is preliminary data.</text>
</comment>
<gene>
    <name evidence="1" type="ORF">Tco_0992936</name>
</gene>
<evidence type="ECO:0000313" key="2">
    <source>
        <dbReference type="Proteomes" id="UP001151760"/>
    </source>
</evidence>
<proteinExistence type="predicted"/>
<protein>
    <submittedName>
        <fullName evidence="1">Uncharacterized protein</fullName>
    </submittedName>
</protein>
<sequence>MFHAVINRTNVDYVVLLWWDFMNNMNQKKEVVQYPRFIKLIIADLMKKFPEIPQRIEEDYHSIKDDISCPCTDDFKEYETVFMNVDVPMNQPQPVYPTISTSTAGYSSADIQHQLYLNMKSKTQDQAADLDI</sequence>
<reference evidence="1" key="2">
    <citation type="submission" date="2022-01" db="EMBL/GenBank/DDBJ databases">
        <authorList>
            <person name="Yamashiro T."/>
            <person name="Shiraishi A."/>
            <person name="Satake H."/>
            <person name="Nakayama K."/>
        </authorList>
    </citation>
    <scope>NUCLEOTIDE SEQUENCE</scope>
</reference>
<organism evidence="1 2">
    <name type="scientific">Tanacetum coccineum</name>
    <dbReference type="NCBI Taxonomy" id="301880"/>
    <lineage>
        <taxon>Eukaryota</taxon>
        <taxon>Viridiplantae</taxon>
        <taxon>Streptophyta</taxon>
        <taxon>Embryophyta</taxon>
        <taxon>Tracheophyta</taxon>
        <taxon>Spermatophyta</taxon>
        <taxon>Magnoliopsida</taxon>
        <taxon>eudicotyledons</taxon>
        <taxon>Gunneridae</taxon>
        <taxon>Pentapetalae</taxon>
        <taxon>asterids</taxon>
        <taxon>campanulids</taxon>
        <taxon>Asterales</taxon>
        <taxon>Asteraceae</taxon>
        <taxon>Asteroideae</taxon>
        <taxon>Anthemideae</taxon>
        <taxon>Anthemidinae</taxon>
        <taxon>Tanacetum</taxon>
    </lineage>
</organism>